<evidence type="ECO:0000313" key="2">
    <source>
        <dbReference type="EMBL" id="KHN27121.1"/>
    </source>
</evidence>
<feature type="transmembrane region" description="Helical" evidence="1">
    <location>
        <begin position="20"/>
        <end position="44"/>
    </location>
</feature>
<accession>A0A0B2QZK7</accession>
<proteinExistence type="predicted"/>
<protein>
    <submittedName>
        <fullName evidence="2">Uncharacterized protein</fullName>
    </submittedName>
</protein>
<keyword evidence="1" id="KW-0472">Membrane</keyword>
<dbReference type="EMBL" id="KN653520">
    <property type="protein sequence ID" value="KHN27121.1"/>
    <property type="molecule type" value="Genomic_DNA"/>
</dbReference>
<evidence type="ECO:0000256" key="1">
    <source>
        <dbReference type="SAM" id="Phobius"/>
    </source>
</evidence>
<gene>
    <name evidence="2" type="ORF">glysoja_032889</name>
</gene>
<reference evidence="2" key="1">
    <citation type="submission" date="2014-07" db="EMBL/GenBank/DDBJ databases">
        <title>Identification of a novel salt tolerance gene in wild soybean by whole-genome sequencing.</title>
        <authorList>
            <person name="Lam H.-M."/>
            <person name="Qi X."/>
            <person name="Li M.-W."/>
            <person name="Liu X."/>
            <person name="Xie M."/>
            <person name="Ni M."/>
            <person name="Xu X."/>
        </authorList>
    </citation>
    <scope>NUCLEOTIDE SEQUENCE [LARGE SCALE GENOMIC DNA]</scope>
    <source>
        <tissue evidence="2">Root</tissue>
    </source>
</reference>
<organism evidence="2">
    <name type="scientific">Glycine soja</name>
    <name type="common">Wild soybean</name>
    <dbReference type="NCBI Taxonomy" id="3848"/>
    <lineage>
        <taxon>Eukaryota</taxon>
        <taxon>Viridiplantae</taxon>
        <taxon>Streptophyta</taxon>
        <taxon>Embryophyta</taxon>
        <taxon>Tracheophyta</taxon>
        <taxon>Spermatophyta</taxon>
        <taxon>Magnoliopsida</taxon>
        <taxon>eudicotyledons</taxon>
        <taxon>Gunneridae</taxon>
        <taxon>Pentapetalae</taxon>
        <taxon>rosids</taxon>
        <taxon>fabids</taxon>
        <taxon>Fabales</taxon>
        <taxon>Fabaceae</taxon>
        <taxon>Papilionoideae</taxon>
        <taxon>50 kb inversion clade</taxon>
        <taxon>NPAAA clade</taxon>
        <taxon>indigoferoid/millettioid clade</taxon>
        <taxon>Phaseoleae</taxon>
        <taxon>Glycine</taxon>
        <taxon>Glycine subgen. Soja</taxon>
    </lineage>
</organism>
<dbReference type="AlphaFoldDB" id="A0A0B2QZK7"/>
<name>A0A0B2QZK7_GLYSO</name>
<dbReference type="Proteomes" id="UP000053555">
    <property type="component" value="Unassembled WGS sequence"/>
</dbReference>
<keyword evidence="1" id="KW-1133">Transmembrane helix</keyword>
<sequence length="61" mass="6918">MKLFPVSSLASFTDTMPMPLTSFCYLLYHVIFNSSSNTCFFFFFDTSSLLLSSLSPHPLTH</sequence>
<keyword evidence="1" id="KW-0812">Transmembrane</keyword>